<organism evidence="2 3">
    <name type="scientific">Pseudohoeflea coraliihabitans</name>
    <dbReference type="NCBI Taxonomy" id="2860393"/>
    <lineage>
        <taxon>Bacteria</taxon>
        <taxon>Pseudomonadati</taxon>
        <taxon>Pseudomonadota</taxon>
        <taxon>Alphaproteobacteria</taxon>
        <taxon>Hyphomicrobiales</taxon>
        <taxon>Rhizobiaceae</taxon>
        <taxon>Pseudohoeflea</taxon>
    </lineage>
</organism>
<evidence type="ECO:0000313" key="2">
    <source>
        <dbReference type="EMBL" id="MBW3098640.1"/>
    </source>
</evidence>
<dbReference type="SMART" id="SM00760">
    <property type="entry name" value="Bac_DnaA_C"/>
    <property type="match status" value="1"/>
</dbReference>
<evidence type="ECO:0000259" key="1">
    <source>
        <dbReference type="SMART" id="SM00760"/>
    </source>
</evidence>
<dbReference type="Pfam" id="PF08299">
    <property type="entry name" value="Bac_DnaA_C"/>
    <property type="match status" value="1"/>
</dbReference>
<name>A0ABS6WUA9_9HYPH</name>
<dbReference type="Proteomes" id="UP001430804">
    <property type="component" value="Unassembled WGS sequence"/>
</dbReference>
<sequence>MLPHSVTRQRPQCQVRQIAMYLCRVALSMSYQSIARALQRDRSTVIHGCAVVEDRRDHPAYDAFLDSCERCVRAVFADRASAAKPSKTAAS</sequence>
<reference evidence="2" key="1">
    <citation type="submission" date="2021-07" db="EMBL/GenBank/DDBJ databases">
        <title>Pseudohoeflea marina sp. nov. a polyhydroxyalcanoate-producing bacterium.</title>
        <authorList>
            <person name="Zheng W."/>
            <person name="Yu S."/>
            <person name="Huang Y."/>
        </authorList>
    </citation>
    <scope>NUCLEOTIDE SEQUENCE</scope>
    <source>
        <strain evidence="2">DP4N28-3</strain>
    </source>
</reference>
<comment type="caution">
    <text evidence="2">The sequence shown here is derived from an EMBL/GenBank/DDBJ whole genome shotgun (WGS) entry which is preliminary data.</text>
</comment>
<dbReference type="CDD" id="cd06571">
    <property type="entry name" value="Bac_DnaA_C"/>
    <property type="match status" value="1"/>
</dbReference>
<dbReference type="EMBL" id="JAHWQX010000004">
    <property type="protein sequence ID" value="MBW3098640.1"/>
    <property type="molecule type" value="Genomic_DNA"/>
</dbReference>
<evidence type="ECO:0000313" key="3">
    <source>
        <dbReference type="Proteomes" id="UP001430804"/>
    </source>
</evidence>
<gene>
    <name evidence="2" type="ORF">KY465_15250</name>
</gene>
<accession>A0ABS6WUA9</accession>
<feature type="domain" description="Chromosomal replication initiator DnaA C-terminal" evidence="1">
    <location>
        <begin position="4"/>
        <end position="52"/>
    </location>
</feature>
<proteinExistence type="predicted"/>
<protein>
    <recommendedName>
        <fullName evidence="1">Chromosomal replication initiator DnaA C-terminal domain-containing protein</fullName>
    </recommendedName>
</protein>
<dbReference type="InterPro" id="IPR013159">
    <property type="entry name" value="DnaA_C"/>
</dbReference>
<keyword evidence="3" id="KW-1185">Reference proteome</keyword>